<sequence length="178" mass="19490">MASPPGSPEDDSLLAEGLHGVSLDGAAPSGALSPEGDGLEGRRWGEADALSKSFTLARRAEPMWLPRVECGAPEEPGVEYASVDDFRDPAVIYKGRQSEVAVTTCNATGNQVVLKSYVKEKMRQRHYKNVQREIEILRMMTCEGYCLLDCGSPCEYPWTLLLPQHANTLLLHLEGDAQ</sequence>
<organism evidence="2 3">
    <name type="scientific">Ostreobium quekettii</name>
    <dbReference type="NCBI Taxonomy" id="121088"/>
    <lineage>
        <taxon>Eukaryota</taxon>
        <taxon>Viridiplantae</taxon>
        <taxon>Chlorophyta</taxon>
        <taxon>core chlorophytes</taxon>
        <taxon>Ulvophyceae</taxon>
        <taxon>TCBD clade</taxon>
        <taxon>Bryopsidales</taxon>
        <taxon>Ostreobineae</taxon>
        <taxon>Ostreobiaceae</taxon>
        <taxon>Ostreobium</taxon>
    </lineage>
</organism>
<gene>
    <name evidence="2" type="ORF">OSTQU699_LOCUS1200</name>
</gene>
<comment type="caution">
    <text evidence="2">The sequence shown here is derived from an EMBL/GenBank/DDBJ whole genome shotgun (WGS) entry which is preliminary data.</text>
</comment>
<dbReference type="SUPFAM" id="SSF56112">
    <property type="entry name" value="Protein kinase-like (PK-like)"/>
    <property type="match status" value="1"/>
</dbReference>
<evidence type="ECO:0000313" key="3">
    <source>
        <dbReference type="Proteomes" id="UP000708148"/>
    </source>
</evidence>
<keyword evidence="3" id="KW-1185">Reference proteome</keyword>
<dbReference type="Gene3D" id="3.30.200.20">
    <property type="entry name" value="Phosphorylase Kinase, domain 1"/>
    <property type="match status" value="1"/>
</dbReference>
<accession>A0A8S1IMB3</accession>
<feature type="region of interest" description="Disordered" evidence="1">
    <location>
        <begin position="1"/>
        <end position="42"/>
    </location>
</feature>
<dbReference type="Proteomes" id="UP000708148">
    <property type="component" value="Unassembled WGS sequence"/>
</dbReference>
<evidence type="ECO:0008006" key="4">
    <source>
        <dbReference type="Google" id="ProtNLM"/>
    </source>
</evidence>
<protein>
    <recommendedName>
        <fullName evidence="4">Protein kinase domain-containing protein</fullName>
    </recommendedName>
</protein>
<name>A0A8S1IMB3_9CHLO</name>
<proteinExistence type="predicted"/>
<dbReference type="EMBL" id="CAJHUC010000394">
    <property type="protein sequence ID" value="CAD7695839.1"/>
    <property type="molecule type" value="Genomic_DNA"/>
</dbReference>
<dbReference type="InterPro" id="IPR011009">
    <property type="entry name" value="Kinase-like_dom_sf"/>
</dbReference>
<evidence type="ECO:0000313" key="2">
    <source>
        <dbReference type="EMBL" id="CAD7695839.1"/>
    </source>
</evidence>
<evidence type="ECO:0000256" key="1">
    <source>
        <dbReference type="SAM" id="MobiDB-lite"/>
    </source>
</evidence>
<reference evidence="2" key="1">
    <citation type="submission" date="2020-12" db="EMBL/GenBank/DDBJ databases">
        <authorList>
            <person name="Iha C."/>
        </authorList>
    </citation>
    <scope>NUCLEOTIDE SEQUENCE</scope>
</reference>
<dbReference type="AlphaFoldDB" id="A0A8S1IMB3"/>